<dbReference type="Pfam" id="PF13460">
    <property type="entry name" value="NAD_binding_10"/>
    <property type="match status" value="1"/>
</dbReference>
<dbReference type="InterPro" id="IPR051606">
    <property type="entry name" value="Polyketide_Oxido-like"/>
</dbReference>
<dbReference type="PANTHER" id="PTHR43355:SF2">
    <property type="entry name" value="FLAVIN REDUCTASE (NADPH)"/>
    <property type="match status" value="1"/>
</dbReference>
<organism evidence="3 4">
    <name type="scientific">Hyaloscypha bicolor E</name>
    <dbReference type="NCBI Taxonomy" id="1095630"/>
    <lineage>
        <taxon>Eukaryota</taxon>
        <taxon>Fungi</taxon>
        <taxon>Dikarya</taxon>
        <taxon>Ascomycota</taxon>
        <taxon>Pezizomycotina</taxon>
        <taxon>Leotiomycetes</taxon>
        <taxon>Helotiales</taxon>
        <taxon>Hyaloscyphaceae</taxon>
        <taxon>Hyaloscypha</taxon>
        <taxon>Hyaloscypha bicolor</taxon>
    </lineage>
</organism>
<dbReference type="GO" id="GO:0042602">
    <property type="term" value="F:riboflavin reductase (NADPH) activity"/>
    <property type="evidence" value="ECO:0007669"/>
    <property type="project" value="TreeGrafter"/>
</dbReference>
<accession>A0A2J6SZC9</accession>
<dbReference type="EMBL" id="KZ613848">
    <property type="protein sequence ID" value="PMD56140.1"/>
    <property type="molecule type" value="Genomic_DNA"/>
</dbReference>
<dbReference type="RefSeq" id="XP_024733044.1">
    <property type="nucleotide sequence ID" value="XM_024885033.1"/>
</dbReference>
<dbReference type="Gene3D" id="3.40.50.720">
    <property type="entry name" value="NAD(P)-binding Rossmann-like Domain"/>
    <property type="match status" value="1"/>
</dbReference>
<proteinExistence type="inferred from homology"/>
<dbReference type="InterPro" id="IPR016040">
    <property type="entry name" value="NAD(P)-bd_dom"/>
</dbReference>
<dbReference type="SUPFAM" id="SSF51735">
    <property type="entry name" value="NAD(P)-binding Rossmann-fold domains"/>
    <property type="match status" value="1"/>
</dbReference>
<keyword evidence="4" id="KW-1185">Reference proteome</keyword>
<sequence>MHILLLGATGRTGNLILASALSKNHAVTALIREPSSLTSTPGLTIITGSPIAEQDVETAIKATPRLPDTVVIALASVRETDSPFSKPTSPPRLMTESHERVLEAMKKFGIKRLITISAFGVGDSNPNVCWPMRMMLNHSPMAFAFSDHNAVEALVRKTADEWEEILQGEHLEWTLVRPCMLNDGELREAKILGGQGKGAGLLASISRASVANFVVTKGSQPANN</sequence>
<dbReference type="InParanoid" id="A0A2J6SZC9"/>
<dbReference type="OrthoDB" id="419598at2759"/>
<name>A0A2J6SZC9_9HELO</name>
<protein>
    <submittedName>
        <fullName evidence="3">NAD(P)-binding protein</fullName>
    </submittedName>
</protein>
<evidence type="ECO:0000256" key="1">
    <source>
        <dbReference type="ARBA" id="ARBA00038376"/>
    </source>
</evidence>
<dbReference type="InterPro" id="IPR036291">
    <property type="entry name" value="NAD(P)-bd_dom_sf"/>
</dbReference>
<dbReference type="STRING" id="1095630.A0A2J6SZC9"/>
<evidence type="ECO:0000313" key="3">
    <source>
        <dbReference type="EMBL" id="PMD56140.1"/>
    </source>
</evidence>
<comment type="similarity">
    <text evidence="1">Belongs to the avfA family.</text>
</comment>
<dbReference type="AlphaFoldDB" id="A0A2J6SZC9"/>
<dbReference type="GO" id="GO:0004074">
    <property type="term" value="F:biliverdin reductase [NAD(P)H] activity"/>
    <property type="evidence" value="ECO:0007669"/>
    <property type="project" value="TreeGrafter"/>
</dbReference>
<dbReference type="GeneID" id="36593110"/>
<evidence type="ECO:0000259" key="2">
    <source>
        <dbReference type="Pfam" id="PF13460"/>
    </source>
</evidence>
<dbReference type="Proteomes" id="UP000235371">
    <property type="component" value="Unassembled WGS sequence"/>
</dbReference>
<feature type="domain" description="NAD(P)-binding" evidence="2">
    <location>
        <begin position="7"/>
        <end position="216"/>
    </location>
</feature>
<dbReference type="PANTHER" id="PTHR43355">
    <property type="entry name" value="FLAVIN REDUCTASE (NADPH)"/>
    <property type="match status" value="1"/>
</dbReference>
<gene>
    <name evidence="3" type="ORF">K444DRAFT_644983</name>
</gene>
<reference evidence="3 4" key="1">
    <citation type="submission" date="2016-04" db="EMBL/GenBank/DDBJ databases">
        <title>A degradative enzymes factory behind the ericoid mycorrhizal symbiosis.</title>
        <authorList>
            <consortium name="DOE Joint Genome Institute"/>
            <person name="Martino E."/>
            <person name="Morin E."/>
            <person name="Grelet G."/>
            <person name="Kuo A."/>
            <person name="Kohler A."/>
            <person name="Daghino S."/>
            <person name="Barry K."/>
            <person name="Choi C."/>
            <person name="Cichocki N."/>
            <person name="Clum A."/>
            <person name="Copeland A."/>
            <person name="Hainaut M."/>
            <person name="Haridas S."/>
            <person name="Labutti K."/>
            <person name="Lindquist E."/>
            <person name="Lipzen A."/>
            <person name="Khouja H.-R."/>
            <person name="Murat C."/>
            <person name="Ohm R."/>
            <person name="Olson A."/>
            <person name="Spatafora J."/>
            <person name="Veneault-Fourrey C."/>
            <person name="Henrissat B."/>
            <person name="Grigoriev I."/>
            <person name="Martin F."/>
            <person name="Perotto S."/>
        </authorList>
    </citation>
    <scope>NUCLEOTIDE SEQUENCE [LARGE SCALE GENOMIC DNA]</scope>
    <source>
        <strain evidence="3 4">E</strain>
    </source>
</reference>
<evidence type="ECO:0000313" key="4">
    <source>
        <dbReference type="Proteomes" id="UP000235371"/>
    </source>
</evidence>